<reference evidence="1 2" key="1">
    <citation type="submission" date="2019-06" db="EMBL/GenBank/DDBJ databases">
        <title>Sequencing the genomes of 1000 actinobacteria strains.</title>
        <authorList>
            <person name="Klenk H.-P."/>
        </authorList>
    </citation>
    <scope>NUCLEOTIDE SEQUENCE [LARGE SCALE GENOMIC DNA]</scope>
    <source>
        <strain evidence="1 2">DSM 45456</strain>
    </source>
</reference>
<proteinExistence type="predicted"/>
<dbReference type="RefSeq" id="WP_141978525.1">
    <property type="nucleotide sequence ID" value="NZ_VFPP01000001.1"/>
</dbReference>
<dbReference type="Gene3D" id="3.40.50.150">
    <property type="entry name" value="Vaccinia Virus protein VP39"/>
    <property type="match status" value="1"/>
</dbReference>
<dbReference type="SUPFAM" id="SSF53335">
    <property type="entry name" value="S-adenosyl-L-methionine-dependent methyltransferases"/>
    <property type="match status" value="1"/>
</dbReference>
<comment type="caution">
    <text evidence="1">The sequence shown here is derived from an EMBL/GenBank/DDBJ whole genome shotgun (WGS) entry which is preliminary data.</text>
</comment>
<evidence type="ECO:0000313" key="1">
    <source>
        <dbReference type="EMBL" id="TQM80487.1"/>
    </source>
</evidence>
<dbReference type="InterPro" id="IPR029063">
    <property type="entry name" value="SAM-dependent_MTases_sf"/>
</dbReference>
<dbReference type="GO" id="GO:0032259">
    <property type="term" value="P:methylation"/>
    <property type="evidence" value="ECO:0007669"/>
    <property type="project" value="UniProtKB-KW"/>
</dbReference>
<organism evidence="1 2">
    <name type="scientific">Saccharothrix saharensis</name>
    <dbReference type="NCBI Taxonomy" id="571190"/>
    <lineage>
        <taxon>Bacteria</taxon>
        <taxon>Bacillati</taxon>
        <taxon>Actinomycetota</taxon>
        <taxon>Actinomycetes</taxon>
        <taxon>Pseudonocardiales</taxon>
        <taxon>Pseudonocardiaceae</taxon>
        <taxon>Saccharothrix</taxon>
    </lineage>
</organism>
<keyword evidence="1" id="KW-0489">Methyltransferase</keyword>
<dbReference type="AlphaFoldDB" id="A0A543JCA4"/>
<gene>
    <name evidence="1" type="ORF">FHX81_2822</name>
</gene>
<accession>A0A543JCA4</accession>
<keyword evidence="2" id="KW-1185">Reference proteome</keyword>
<protein>
    <submittedName>
        <fullName evidence="1">Putative methyltransferase</fullName>
    </submittedName>
</protein>
<keyword evidence="1" id="KW-0808">Transferase</keyword>
<dbReference type="EMBL" id="VFPP01000001">
    <property type="protein sequence ID" value="TQM80487.1"/>
    <property type="molecule type" value="Genomic_DNA"/>
</dbReference>
<dbReference type="OrthoDB" id="8163513at2"/>
<dbReference type="Proteomes" id="UP000316628">
    <property type="component" value="Unassembled WGS sequence"/>
</dbReference>
<evidence type="ECO:0000313" key="2">
    <source>
        <dbReference type="Proteomes" id="UP000316628"/>
    </source>
</evidence>
<sequence>MDWHGWHDDYDRPDSGLARRLRAVQEQVRAALDDSPPGPLRAVSLCAGQGRDLLDVLADHPRRDDVRARLVELDPRNADVAAARAAGLPGVEVLTADASLTDHYRDLVPADLVLVCGVFGNITDSDVERTVDHCAALCRTGGTVIWTRHRGAPDLVPSICAWFEERGFERRWLSDPDTGYGVGVHRFRAEPRPLTPGARMFAFIGYEVLERPQRSK</sequence>
<name>A0A543JCA4_9PSEU</name>
<dbReference type="GO" id="GO:0008168">
    <property type="term" value="F:methyltransferase activity"/>
    <property type="evidence" value="ECO:0007669"/>
    <property type="project" value="UniProtKB-KW"/>
</dbReference>